<feature type="binding site" evidence="10">
    <location>
        <begin position="194"/>
        <end position="195"/>
    </location>
    <ligand>
        <name>2-[(2R,5Z)-2-carboxy-4-methylthiazol-5(2H)-ylidene]ethyl phosphate</name>
        <dbReference type="ChEBI" id="CHEBI:62899"/>
    </ligand>
</feature>
<dbReference type="PANTHER" id="PTHR20857">
    <property type="entry name" value="THIAMINE-PHOSPHATE PYROPHOSPHORYLASE"/>
    <property type="match status" value="1"/>
</dbReference>
<comment type="catalytic activity">
    <reaction evidence="7 10 11">
        <text>4-methyl-5-(2-phosphooxyethyl)-thiazole + 4-amino-2-methyl-5-(diphosphooxymethyl)pyrimidine + H(+) = thiamine phosphate + diphosphate</text>
        <dbReference type="Rhea" id="RHEA:22328"/>
        <dbReference type="ChEBI" id="CHEBI:15378"/>
        <dbReference type="ChEBI" id="CHEBI:33019"/>
        <dbReference type="ChEBI" id="CHEBI:37575"/>
        <dbReference type="ChEBI" id="CHEBI:57841"/>
        <dbReference type="ChEBI" id="CHEBI:58296"/>
        <dbReference type="EC" id="2.5.1.3"/>
    </reaction>
</comment>
<reference evidence="15" key="1">
    <citation type="journal article" date="2019" name="Int. J. Syst. Evol. Microbiol.">
        <title>The Global Catalogue of Microorganisms (GCM) 10K type strain sequencing project: providing services to taxonomists for standard genome sequencing and annotation.</title>
        <authorList>
            <consortium name="The Broad Institute Genomics Platform"/>
            <consortium name="The Broad Institute Genome Sequencing Center for Infectious Disease"/>
            <person name="Wu L."/>
            <person name="Ma J."/>
        </authorList>
    </citation>
    <scope>NUCLEOTIDE SEQUENCE [LARGE SCALE GENOMIC DNA]</scope>
    <source>
        <strain evidence="15">JCM 16902</strain>
    </source>
</reference>
<proteinExistence type="inferred from homology"/>
<comment type="pathway">
    <text evidence="2 10 12">Cofactor biosynthesis; thiamine diphosphate biosynthesis; thiamine phosphate from 4-amino-2-methyl-5-diphosphomethylpyrimidine and 4-methyl-5-(2-phosphoethyl)-thiazole: step 1/1.</text>
</comment>
<keyword evidence="3 10" id="KW-0808">Transferase</keyword>
<feature type="binding site" evidence="10">
    <location>
        <begin position="143"/>
        <end position="145"/>
    </location>
    <ligand>
        <name>2-[(2R,5Z)-2-carboxy-4-methylthiazol-5(2H)-ylidene]ethyl phosphate</name>
        <dbReference type="ChEBI" id="CHEBI:62899"/>
    </ligand>
</feature>
<keyword evidence="5 10" id="KW-0460">Magnesium</keyword>
<name>A0ABP7AJP7_9ACTN</name>
<evidence type="ECO:0000256" key="8">
    <source>
        <dbReference type="ARBA" id="ARBA00047851"/>
    </source>
</evidence>
<evidence type="ECO:0000256" key="10">
    <source>
        <dbReference type="HAMAP-Rule" id="MF_00097"/>
    </source>
</evidence>
<dbReference type="InterPro" id="IPR022998">
    <property type="entry name" value="ThiamineP_synth_TenI"/>
</dbReference>
<feature type="binding site" evidence="10">
    <location>
        <position position="174"/>
    </location>
    <ligand>
        <name>2-[(2R,5Z)-2-carboxy-4-methylthiazol-5(2H)-ylidene]ethyl phosphate</name>
        <dbReference type="ChEBI" id="CHEBI:62899"/>
    </ligand>
</feature>
<evidence type="ECO:0000256" key="1">
    <source>
        <dbReference type="ARBA" id="ARBA00003814"/>
    </source>
</evidence>
<dbReference type="EMBL" id="BAAAZO010000012">
    <property type="protein sequence ID" value="GAA3634279.1"/>
    <property type="molecule type" value="Genomic_DNA"/>
</dbReference>
<dbReference type="Gene3D" id="3.20.20.70">
    <property type="entry name" value="Aldolase class I"/>
    <property type="match status" value="1"/>
</dbReference>
<evidence type="ECO:0000259" key="13">
    <source>
        <dbReference type="Pfam" id="PF02581"/>
    </source>
</evidence>
<comment type="catalytic activity">
    <reaction evidence="8 10 11">
        <text>2-(2-carboxy-4-methylthiazol-5-yl)ethyl phosphate + 4-amino-2-methyl-5-(diphosphooxymethyl)pyrimidine + 2 H(+) = thiamine phosphate + CO2 + diphosphate</text>
        <dbReference type="Rhea" id="RHEA:47848"/>
        <dbReference type="ChEBI" id="CHEBI:15378"/>
        <dbReference type="ChEBI" id="CHEBI:16526"/>
        <dbReference type="ChEBI" id="CHEBI:33019"/>
        <dbReference type="ChEBI" id="CHEBI:37575"/>
        <dbReference type="ChEBI" id="CHEBI:57841"/>
        <dbReference type="ChEBI" id="CHEBI:62890"/>
        <dbReference type="EC" id="2.5.1.3"/>
    </reaction>
</comment>
<dbReference type="NCBIfam" id="TIGR00693">
    <property type="entry name" value="thiE"/>
    <property type="match status" value="1"/>
</dbReference>
<dbReference type="SUPFAM" id="SSF51391">
    <property type="entry name" value="Thiamin phosphate synthase"/>
    <property type="match status" value="1"/>
</dbReference>
<evidence type="ECO:0000256" key="4">
    <source>
        <dbReference type="ARBA" id="ARBA00022723"/>
    </source>
</evidence>
<comment type="catalytic activity">
    <reaction evidence="9 10 11">
        <text>2-[(2R,5Z)-2-carboxy-4-methylthiazol-5(2H)-ylidene]ethyl phosphate + 4-amino-2-methyl-5-(diphosphooxymethyl)pyrimidine + 2 H(+) = thiamine phosphate + CO2 + diphosphate</text>
        <dbReference type="Rhea" id="RHEA:47844"/>
        <dbReference type="ChEBI" id="CHEBI:15378"/>
        <dbReference type="ChEBI" id="CHEBI:16526"/>
        <dbReference type="ChEBI" id="CHEBI:33019"/>
        <dbReference type="ChEBI" id="CHEBI:37575"/>
        <dbReference type="ChEBI" id="CHEBI:57841"/>
        <dbReference type="ChEBI" id="CHEBI:62899"/>
        <dbReference type="EC" id="2.5.1.3"/>
    </reaction>
</comment>
<dbReference type="Pfam" id="PF02581">
    <property type="entry name" value="TMP-TENI"/>
    <property type="match status" value="1"/>
</dbReference>
<evidence type="ECO:0000256" key="11">
    <source>
        <dbReference type="RuleBase" id="RU003826"/>
    </source>
</evidence>
<feature type="binding site" evidence="10">
    <location>
        <position position="146"/>
    </location>
    <ligand>
        <name>4-amino-2-methyl-5-(diphosphooxymethyl)pyrimidine</name>
        <dbReference type="ChEBI" id="CHEBI:57841"/>
    </ligand>
</feature>
<protein>
    <recommendedName>
        <fullName evidence="10">Thiamine-phosphate synthase</fullName>
        <shortName evidence="10">TP synthase</shortName>
        <shortName evidence="10">TPS</shortName>
        <ecNumber evidence="10">2.5.1.3</ecNumber>
    </recommendedName>
    <alternativeName>
        <fullName evidence="10">Thiamine-phosphate pyrophosphorylase</fullName>
        <shortName evidence="10">TMP pyrophosphorylase</shortName>
        <shortName evidence="10">TMP-PPase</shortName>
    </alternativeName>
</protein>
<dbReference type="RefSeq" id="WP_231485756.1">
    <property type="nucleotide sequence ID" value="NZ_BAAAZO010000012.1"/>
</dbReference>
<keyword evidence="15" id="KW-1185">Reference proteome</keyword>
<feature type="binding site" evidence="10">
    <location>
        <position position="71"/>
    </location>
    <ligand>
        <name>4-amino-2-methyl-5-(diphosphooxymethyl)pyrimidine</name>
        <dbReference type="ChEBI" id="CHEBI:57841"/>
    </ligand>
</feature>
<evidence type="ECO:0000256" key="3">
    <source>
        <dbReference type="ARBA" id="ARBA00022679"/>
    </source>
</evidence>
<dbReference type="InterPro" id="IPR013785">
    <property type="entry name" value="Aldolase_TIM"/>
</dbReference>
<comment type="caution">
    <text evidence="14">The sequence shown here is derived from an EMBL/GenBank/DDBJ whole genome shotgun (WGS) entry which is preliminary data.</text>
</comment>
<sequence length="216" mass="21566">MTAPDLSLYLVTDAECARRAGLSLPDLVVAAVSGGVTTVQVREKHQPAGVFLRTVLEIGQVLPEGVTLLVNDRVDVYLAARDLGAPVAGVHLGQRDLPAASARDLVGPDAVLGVSASHPDQLAAAAASSARVDYVGIGVLRATATKPDAPAPLGVDGMRERARLSALPAVAIGGIQVADAAALRGSALAGVAVVSGICAATDPAAAAASYRAAWAA</sequence>
<comment type="function">
    <text evidence="1 10">Condenses 4-methyl-5-(beta-hydroxyethyl)thiazole monophosphate (THZ-P) and 2-methyl-4-amino-5-hydroxymethyl pyrimidine pyrophosphate (HMP-PP) to form thiamine monophosphate (TMP).</text>
</comment>
<gene>
    <name evidence="14" type="primary">thiE_2</name>
    <name evidence="10" type="synonym">thiE</name>
    <name evidence="14" type="ORF">GCM10022223_60760</name>
</gene>
<feature type="domain" description="Thiamine phosphate synthase/TenI" evidence="13">
    <location>
        <begin position="8"/>
        <end position="197"/>
    </location>
</feature>
<feature type="binding site" evidence="10">
    <location>
        <position position="72"/>
    </location>
    <ligand>
        <name>Mg(2+)</name>
        <dbReference type="ChEBI" id="CHEBI:18420"/>
    </ligand>
</feature>
<evidence type="ECO:0000256" key="6">
    <source>
        <dbReference type="ARBA" id="ARBA00022977"/>
    </source>
</evidence>
<comment type="similarity">
    <text evidence="10 11">Belongs to the thiamine-phosphate synthase family.</text>
</comment>
<dbReference type="PANTHER" id="PTHR20857:SF15">
    <property type="entry name" value="THIAMINE-PHOSPHATE SYNTHASE"/>
    <property type="match status" value="1"/>
</dbReference>
<feature type="binding site" evidence="10">
    <location>
        <position position="115"/>
    </location>
    <ligand>
        <name>4-amino-2-methyl-5-(diphosphooxymethyl)pyrimidine</name>
        <dbReference type="ChEBI" id="CHEBI:57841"/>
    </ligand>
</feature>
<comment type="cofactor">
    <cofactor evidence="10">
        <name>Mg(2+)</name>
        <dbReference type="ChEBI" id="CHEBI:18420"/>
    </cofactor>
    <text evidence="10">Binds 1 Mg(2+) ion per subunit.</text>
</comment>
<dbReference type="Proteomes" id="UP001501074">
    <property type="component" value="Unassembled WGS sequence"/>
</dbReference>
<evidence type="ECO:0000256" key="12">
    <source>
        <dbReference type="RuleBase" id="RU004253"/>
    </source>
</evidence>
<feature type="binding site" evidence="10">
    <location>
        <position position="96"/>
    </location>
    <ligand>
        <name>Mg(2+)</name>
        <dbReference type="ChEBI" id="CHEBI:18420"/>
    </ligand>
</feature>
<dbReference type="InterPro" id="IPR034291">
    <property type="entry name" value="TMP_synthase"/>
</dbReference>
<feature type="binding site" evidence="10">
    <location>
        <begin position="40"/>
        <end position="44"/>
    </location>
    <ligand>
        <name>4-amino-2-methyl-5-(diphosphooxymethyl)pyrimidine</name>
        <dbReference type="ChEBI" id="CHEBI:57841"/>
    </ligand>
</feature>
<dbReference type="CDD" id="cd00564">
    <property type="entry name" value="TMP_TenI"/>
    <property type="match status" value="1"/>
</dbReference>
<accession>A0ABP7AJP7</accession>
<dbReference type="HAMAP" id="MF_00097">
    <property type="entry name" value="TMP_synthase"/>
    <property type="match status" value="1"/>
</dbReference>
<evidence type="ECO:0000256" key="2">
    <source>
        <dbReference type="ARBA" id="ARBA00005165"/>
    </source>
</evidence>
<keyword evidence="6 10" id="KW-0784">Thiamine biosynthesis</keyword>
<evidence type="ECO:0000256" key="7">
    <source>
        <dbReference type="ARBA" id="ARBA00047334"/>
    </source>
</evidence>
<dbReference type="InterPro" id="IPR036206">
    <property type="entry name" value="ThiamineP_synth_sf"/>
</dbReference>
<keyword evidence="4 10" id="KW-0479">Metal-binding</keyword>
<evidence type="ECO:0000256" key="5">
    <source>
        <dbReference type="ARBA" id="ARBA00022842"/>
    </source>
</evidence>
<evidence type="ECO:0000313" key="14">
    <source>
        <dbReference type="EMBL" id="GAA3634279.1"/>
    </source>
</evidence>
<evidence type="ECO:0000256" key="9">
    <source>
        <dbReference type="ARBA" id="ARBA00047883"/>
    </source>
</evidence>
<organism evidence="14 15">
    <name type="scientific">Kineosporia mesophila</name>
    <dbReference type="NCBI Taxonomy" id="566012"/>
    <lineage>
        <taxon>Bacteria</taxon>
        <taxon>Bacillati</taxon>
        <taxon>Actinomycetota</taxon>
        <taxon>Actinomycetes</taxon>
        <taxon>Kineosporiales</taxon>
        <taxon>Kineosporiaceae</taxon>
        <taxon>Kineosporia</taxon>
    </lineage>
</organism>
<dbReference type="EC" id="2.5.1.3" evidence="10"/>
<evidence type="ECO:0000313" key="15">
    <source>
        <dbReference type="Proteomes" id="UP001501074"/>
    </source>
</evidence>